<keyword evidence="2" id="KW-0812">Transmembrane</keyword>
<gene>
    <name evidence="3" type="ORF">LK487_16470</name>
</gene>
<protein>
    <submittedName>
        <fullName evidence="3">DUF5711 family protein</fullName>
    </submittedName>
</protein>
<dbReference type="Pfam" id="PF18975">
    <property type="entry name" value="DUF5711"/>
    <property type="match status" value="1"/>
</dbReference>
<dbReference type="InterPro" id="IPR043765">
    <property type="entry name" value="DUF5711"/>
</dbReference>
<organism evidence="3 4">
    <name type="scientific">Agathobacter rectalis</name>
    <dbReference type="NCBI Taxonomy" id="39491"/>
    <lineage>
        <taxon>Bacteria</taxon>
        <taxon>Bacillati</taxon>
        <taxon>Bacillota</taxon>
        <taxon>Clostridia</taxon>
        <taxon>Lachnospirales</taxon>
        <taxon>Lachnospiraceae</taxon>
        <taxon>Agathobacter</taxon>
    </lineage>
</organism>
<dbReference type="AlphaFoldDB" id="A0AAW4WPP8"/>
<evidence type="ECO:0000313" key="4">
    <source>
        <dbReference type="Proteomes" id="UP001197847"/>
    </source>
</evidence>
<dbReference type="RefSeq" id="WP_306781392.1">
    <property type="nucleotide sequence ID" value="NZ_JAAIMG010000041.1"/>
</dbReference>
<reference evidence="3" key="1">
    <citation type="submission" date="2021-10" db="EMBL/GenBank/DDBJ databases">
        <title>Collection of gut derived symbiotic bacterial strains cultured from healthy donors.</title>
        <authorList>
            <person name="Lin H."/>
            <person name="Littmann E."/>
            <person name="Claire K."/>
            <person name="Pamer E."/>
        </authorList>
    </citation>
    <scope>NUCLEOTIDE SEQUENCE</scope>
    <source>
        <strain evidence="3">MSK.22.92</strain>
    </source>
</reference>
<keyword evidence="2" id="KW-1133">Transmembrane helix</keyword>
<accession>A0AAW4WPP8</accession>
<keyword evidence="1" id="KW-0175">Coiled coil</keyword>
<comment type="caution">
    <text evidence="3">The sequence shown here is derived from an EMBL/GenBank/DDBJ whole genome shotgun (WGS) entry which is preliminary data.</text>
</comment>
<dbReference type="EMBL" id="JAJFBX010000043">
    <property type="protein sequence ID" value="MCC2748591.1"/>
    <property type="molecule type" value="Genomic_DNA"/>
</dbReference>
<feature type="coiled-coil region" evidence="1">
    <location>
        <begin position="9"/>
        <end position="36"/>
    </location>
</feature>
<name>A0AAW4WPP8_9FIRM</name>
<evidence type="ECO:0000256" key="2">
    <source>
        <dbReference type="SAM" id="Phobius"/>
    </source>
</evidence>
<dbReference type="SUPFAM" id="SSF69322">
    <property type="entry name" value="Tricorn protease domain 2"/>
    <property type="match status" value="1"/>
</dbReference>
<keyword evidence="2" id="KW-0472">Membrane</keyword>
<proteinExistence type="predicted"/>
<dbReference type="Proteomes" id="UP001197847">
    <property type="component" value="Unassembled WGS sequence"/>
</dbReference>
<sequence length="404" mass="45947">MEVEQKDKIMAQKSDFKTVETDLDELEEKIRKHRRKIAKRIIIVVAAVVALFLIVWLWMALRTYKSFDVKNSVEQKDKSAVLFVDFCGAVVEYSNDGVLYTDSDGNRIWNQAFEMSSPQVVTCESFMTIYDRGGTDLYIMDKKGVKKEIGTSWPIIKACIASQGTVAVLVSENENYYVKLYDVNGKELASGEFFGEQKNIPVDIALSYDAKKLAVDMIDVSGGKTDSVISFYNFGSVGQNEIDNNVGTYKYENQLIPEIAYVSDSRMIAVSDQNIMVFDGSQKPKLKQTIKLEKLIDSVFYNNKYIGVAYSNNDKNCTSHIKLYDFNGKMLMENDTAIAYNSIEFDSNNEVCVTGDTACEIYTIHGVKKFYHTFDNKLYKVMYKSGMNNYIFIYDGAMDEVRLK</sequence>
<evidence type="ECO:0000313" key="3">
    <source>
        <dbReference type="EMBL" id="MCC2748591.1"/>
    </source>
</evidence>
<evidence type="ECO:0000256" key="1">
    <source>
        <dbReference type="SAM" id="Coils"/>
    </source>
</evidence>
<feature type="transmembrane region" description="Helical" evidence="2">
    <location>
        <begin position="41"/>
        <end position="61"/>
    </location>
</feature>